<accession>A0AAV5RH84</accession>
<comment type="catalytic activity">
    <reaction evidence="12">
        <text>n isopentenyl diphosphate + (2E,6E)-farnesyl diphosphate = a di-trans,poly-cis-polyprenyl diphosphate + n diphosphate</text>
        <dbReference type="Rhea" id="RHEA:53008"/>
        <dbReference type="Rhea" id="RHEA-COMP:19494"/>
        <dbReference type="ChEBI" id="CHEBI:33019"/>
        <dbReference type="ChEBI" id="CHEBI:128769"/>
        <dbReference type="ChEBI" id="CHEBI:136960"/>
        <dbReference type="ChEBI" id="CHEBI:175763"/>
        <dbReference type="EC" id="2.5.1.87"/>
    </reaction>
</comment>
<evidence type="ECO:0000256" key="9">
    <source>
        <dbReference type="ARBA" id="ARBA00022842"/>
    </source>
</evidence>
<comment type="caution">
    <text evidence="13">The sequence shown here is derived from an EMBL/GenBank/DDBJ whole genome shotgun (WGS) entry which is preliminary data.</text>
</comment>
<comment type="subcellular location">
    <subcellularLocation>
        <location evidence="2">Endoplasmic reticulum membrane</location>
    </subcellularLocation>
</comment>
<keyword evidence="11" id="KW-0472">Membrane</keyword>
<dbReference type="AlphaFoldDB" id="A0AAV5RH84"/>
<gene>
    <name evidence="13" type="ORF">DASB73_014840</name>
</gene>
<proteinExistence type="inferred from homology"/>
<dbReference type="PANTHER" id="PTHR21528:SF0">
    <property type="entry name" value="DEHYDRODOLICHYL DIPHOSPHATE SYNTHASE COMPLEX SUBUNIT NUS1"/>
    <property type="match status" value="1"/>
</dbReference>
<dbReference type="InterPro" id="IPR036424">
    <property type="entry name" value="UPP_synth-like_sf"/>
</dbReference>
<comment type="pathway">
    <text evidence="3">Protein modification; protein glycosylation.</text>
</comment>
<keyword evidence="8" id="KW-0256">Endoplasmic reticulum</keyword>
<keyword evidence="6" id="KW-0808">Transferase</keyword>
<organism evidence="13 14">
    <name type="scientific">Starmerella bacillaris</name>
    <name type="common">Yeast</name>
    <name type="synonym">Candida zemplinina</name>
    <dbReference type="NCBI Taxonomy" id="1247836"/>
    <lineage>
        <taxon>Eukaryota</taxon>
        <taxon>Fungi</taxon>
        <taxon>Dikarya</taxon>
        <taxon>Ascomycota</taxon>
        <taxon>Saccharomycotina</taxon>
        <taxon>Dipodascomycetes</taxon>
        <taxon>Dipodascales</taxon>
        <taxon>Trichomonascaceae</taxon>
        <taxon>Starmerella</taxon>
    </lineage>
</organism>
<dbReference type="GO" id="GO:0045547">
    <property type="term" value="F:ditrans,polycis-polyprenyl diphosphate synthase [(2E,6E)-farnesyl diphosphate specific] activity"/>
    <property type="evidence" value="ECO:0007669"/>
    <property type="project" value="UniProtKB-EC"/>
</dbReference>
<keyword evidence="10" id="KW-1133">Transmembrane helix</keyword>
<evidence type="ECO:0000256" key="4">
    <source>
        <dbReference type="ARBA" id="ARBA00005432"/>
    </source>
</evidence>
<dbReference type="SUPFAM" id="SSF64005">
    <property type="entry name" value="Undecaprenyl diphosphate synthase"/>
    <property type="match status" value="1"/>
</dbReference>
<dbReference type="Gene3D" id="3.40.1180.10">
    <property type="entry name" value="Decaprenyl diphosphate synthase-like"/>
    <property type="match status" value="1"/>
</dbReference>
<evidence type="ECO:0000256" key="12">
    <source>
        <dbReference type="ARBA" id="ARBA00047353"/>
    </source>
</evidence>
<sequence length="280" mass="32120">MQEPKSENILPKVYGRLPSNKVADFIYTLLASTFLWFYTSLYRLRESYRHVSYHISRRKYTNITPQQVRTHVAELPKIPQHVGFILNYNDLNGFKGVLEAATEVCAWTLGAGSSRLTIYERTGCLKREDLQSLADVFTSSLRKYFGRQNVPHIIFRKGREYVEAGDVGDTALTVQFLSECDGKPFMVDLAKEFSLELAQGNLKEEDITIERIHKLTLERVGDEPDLMVTFNSYLDLEGFSPWLARICELYCLPDNDNNFGFQVFMEALKNFANVKVNLGS</sequence>
<evidence type="ECO:0000256" key="11">
    <source>
        <dbReference type="ARBA" id="ARBA00023136"/>
    </source>
</evidence>
<dbReference type="GO" id="GO:1904423">
    <property type="term" value="C:dehydrodolichyl diphosphate synthase complex"/>
    <property type="evidence" value="ECO:0007669"/>
    <property type="project" value="InterPro"/>
</dbReference>
<keyword evidence="9" id="KW-0460">Magnesium</keyword>
<keyword evidence="14" id="KW-1185">Reference proteome</keyword>
<dbReference type="Proteomes" id="UP001362899">
    <property type="component" value="Unassembled WGS sequence"/>
</dbReference>
<protein>
    <recommendedName>
        <fullName evidence="5">ditrans,polycis-polyprenyl diphosphate synthase [(2E,6E)-farnesyldiphosphate specific]</fullName>
        <ecNumber evidence="5">2.5.1.87</ecNumber>
    </recommendedName>
</protein>
<name>A0AAV5RH84_STABA</name>
<dbReference type="EC" id="2.5.1.87" evidence="5"/>
<evidence type="ECO:0000256" key="6">
    <source>
        <dbReference type="ARBA" id="ARBA00022679"/>
    </source>
</evidence>
<reference evidence="13 14" key="1">
    <citation type="journal article" date="2023" name="Elife">
        <title>Identification of key yeast species and microbe-microbe interactions impacting larval growth of Drosophila in the wild.</title>
        <authorList>
            <person name="Mure A."/>
            <person name="Sugiura Y."/>
            <person name="Maeda R."/>
            <person name="Honda K."/>
            <person name="Sakurai N."/>
            <person name="Takahashi Y."/>
            <person name="Watada M."/>
            <person name="Katoh T."/>
            <person name="Gotoh A."/>
            <person name="Gotoh Y."/>
            <person name="Taniguchi I."/>
            <person name="Nakamura K."/>
            <person name="Hayashi T."/>
            <person name="Katayama T."/>
            <person name="Uemura T."/>
            <person name="Hattori Y."/>
        </authorList>
    </citation>
    <scope>NUCLEOTIDE SEQUENCE [LARGE SCALE GENOMIC DNA]</scope>
    <source>
        <strain evidence="13 14">SB-73</strain>
    </source>
</reference>
<evidence type="ECO:0000256" key="2">
    <source>
        <dbReference type="ARBA" id="ARBA00004586"/>
    </source>
</evidence>
<evidence type="ECO:0000256" key="7">
    <source>
        <dbReference type="ARBA" id="ARBA00022692"/>
    </source>
</evidence>
<evidence type="ECO:0000313" key="13">
    <source>
        <dbReference type="EMBL" id="GMM50526.1"/>
    </source>
</evidence>
<evidence type="ECO:0000256" key="5">
    <source>
        <dbReference type="ARBA" id="ARBA00012596"/>
    </source>
</evidence>
<evidence type="ECO:0000256" key="1">
    <source>
        <dbReference type="ARBA" id="ARBA00001946"/>
    </source>
</evidence>
<keyword evidence="7" id="KW-0812">Transmembrane</keyword>
<dbReference type="GO" id="GO:0005789">
    <property type="term" value="C:endoplasmic reticulum membrane"/>
    <property type="evidence" value="ECO:0007669"/>
    <property type="project" value="UniProtKB-SubCell"/>
</dbReference>
<evidence type="ECO:0000313" key="14">
    <source>
        <dbReference type="Proteomes" id="UP001362899"/>
    </source>
</evidence>
<evidence type="ECO:0000256" key="8">
    <source>
        <dbReference type="ARBA" id="ARBA00022824"/>
    </source>
</evidence>
<comment type="cofactor">
    <cofactor evidence="1">
        <name>Mg(2+)</name>
        <dbReference type="ChEBI" id="CHEBI:18420"/>
    </cofactor>
</comment>
<comment type="similarity">
    <text evidence="4">Belongs to the UPP synthase family.</text>
</comment>
<dbReference type="PANTHER" id="PTHR21528">
    <property type="entry name" value="DEHYDRODOLICHYL DIPHOSPHATE SYNTHASE COMPLEX SUBUNIT NUS1"/>
    <property type="match status" value="1"/>
</dbReference>
<dbReference type="InterPro" id="IPR038887">
    <property type="entry name" value="Nus1/NgBR"/>
</dbReference>
<dbReference type="EMBL" id="BTGC01000003">
    <property type="protein sequence ID" value="GMM50526.1"/>
    <property type="molecule type" value="Genomic_DNA"/>
</dbReference>
<evidence type="ECO:0000256" key="10">
    <source>
        <dbReference type="ARBA" id="ARBA00022989"/>
    </source>
</evidence>
<evidence type="ECO:0000256" key="3">
    <source>
        <dbReference type="ARBA" id="ARBA00004922"/>
    </source>
</evidence>